<dbReference type="NCBIfam" id="TIGR01450">
    <property type="entry name" value="recC"/>
    <property type="match status" value="1"/>
</dbReference>
<dbReference type="InterPro" id="IPR027417">
    <property type="entry name" value="P-loop_NTPase"/>
</dbReference>
<evidence type="ECO:0000313" key="13">
    <source>
        <dbReference type="Proteomes" id="UP000078476"/>
    </source>
</evidence>
<dbReference type="OrthoDB" id="9762834at2"/>
<comment type="caution">
    <text evidence="12">The sequence shown here is derived from an EMBL/GenBank/DDBJ whole genome shotgun (WGS) entry which is preliminary data.</text>
</comment>
<dbReference type="PIRSF" id="PIRSF000980">
    <property type="entry name" value="RecC"/>
    <property type="match status" value="1"/>
</dbReference>
<dbReference type="Pfam" id="PF17946">
    <property type="entry name" value="RecC_C"/>
    <property type="match status" value="1"/>
</dbReference>
<evidence type="ECO:0000256" key="7">
    <source>
        <dbReference type="ARBA" id="ARBA00022840"/>
    </source>
</evidence>
<dbReference type="Gene3D" id="3.40.50.300">
    <property type="entry name" value="P-loop containing nucleotide triphosphate hydrolases"/>
    <property type="match status" value="2"/>
</dbReference>
<dbReference type="EMBL" id="LUUI01000145">
    <property type="protein sequence ID" value="OAI11022.1"/>
    <property type="molecule type" value="Genomic_DNA"/>
</dbReference>
<keyword evidence="8 10" id="KW-0238">DNA-binding</keyword>
<gene>
    <name evidence="10" type="primary">recC</name>
    <name evidence="12" type="ORF">A1359_15095</name>
</gene>
<dbReference type="InterPro" id="IPR006697">
    <property type="entry name" value="RecC"/>
</dbReference>
<comment type="similarity">
    <text evidence="10">Belongs to the RecC family.</text>
</comment>
<name>A0A177MZE7_9GAMM</name>
<dbReference type="GO" id="GO:0009338">
    <property type="term" value="C:exodeoxyribonuclease V complex"/>
    <property type="evidence" value="ECO:0007669"/>
    <property type="project" value="InterPro"/>
</dbReference>
<keyword evidence="4 10" id="KW-0378">Hydrolase</keyword>
<dbReference type="RefSeq" id="WP_066986192.1">
    <property type="nucleotide sequence ID" value="NZ_LUUI01000145.1"/>
</dbReference>
<evidence type="ECO:0000256" key="4">
    <source>
        <dbReference type="ARBA" id="ARBA00022801"/>
    </source>
</evidence>
<organism evidence="12 13">
    <name type="scientific">Methylomonas lenta</name>
    <dbReference type="NCBI Taxonomy" id="980561"/>
    <lineage>
        <taxon>Bacteria</taxon>
        <taxon>Pseudomonadati</taxon>
        <taxon>Pseudomonadota</taxon>
        <taxon>Gammaproteobacteria</taxon>
        <taxon>Methylococcales</taxon>
        <taxon>Methylococcaceae</taxon>
        <taxon>Methylomonas</taxon>
    </lineage>
</organism>
<dbReference type="GO" id="GO:0000724">
    <property type="term" value="P:double-strand break repair via homologous recombination"/>
    <property type="evidence" value="ECO:0007669"/>
    <property type="project" value="UniProtKB-UniRule"/>
</dbReference>
<evidence type="ECO:0000259" key="11">
    <source>
        <dbReference type="Pfam" id="PF17946"/>
    </source>
</evidence>
<protein>
    <recommendedName>
        <fullName evidence="10">RecBCD enzyme subunit RecC</fullName>
    </recommendedName>
    <alternativeName>
        <fullName evidence="10">Exonuclease V subunit RecC</fullName>
        <shortName evidence="10">ExoV subunit RecC</shortName>
    </alternativeName>
    <alternativeName>
        <fullName evidence="10">Helicase/nuclease RecBCD subunit RecC</fullName>
    </alternativeName>
</protein>
<comment type="miscellaneous">
    <text evidence="10">In the RecBCD complex, RecB has a slow 3'-5' helicase, an exonuclease activity and loads RecA onto ssDNA, RecD has a fast 5'-3' helicase activity, while RecC stimulates the ATPase and processivity of the RecB helicase and contributes to recognition of the Chi site.</text>
</comment>
<dbReference type="InterPro" id="IPR041500">
    <property type="entry name" value="RecC_C"/>
</dbReference>
<keyword evidence="2 10" id="KW-0547">Nucleotide-binding</keyword>
<dbReference type="Gene3D" id="1.10.10.160">
    <property type="match status" value="1"/>
</dbReference>
<keyword evidence="1 10" id="KW-0540">Nuclease</keyword>
<keyword evidence="6 10" id="KW-0269">Exonuclease</keyword>
<dbReference type="SUPFAM" id="SSF52980">
    <property type="entry name" value="Restriction endonuclease-like"/>
    <property type="match status" value="1"/>
</dbReference>
<evidence type="ECO:0000256" key="5">
    <source>
        <dbReference type="ARBA" id="ARBA00022806"/>
    </source>
</evidence>
<feature type="domain" description="RecC C-terminal" evidence="11">
    <location>
        <begin position="846"/>
        <end position="1119"/>
    </location>
</feature>
<dbReference type="GO" id="GO:0003678">
    <property type="term" value="F:DNA helicase activity"/>
    <property type="evidence" value="ECO:0007669"/>
    <property type="project" value="UniProtKB-UniRule"/>
</dbReference>
<evidence type="ECO:0000256" key="3">
    <source>
        <dbReference type="ARBA" id="ARBA00022763"/>
    </source>
</evidence>
<evidence type="ECO:0000256" key="2">
    <source>
        <dbReference type="ARBA" id="ARBA00022741"/>
    </source>
</evidence>
<dbReference type="InterPro" id="IPR011335">
    <property type="entry name" value="Restrct_endonuc-II-like"/>
</dbReference>
<proteinExistence type="inferred from homology"/>
<keyword evidence="3 10" id="KW-0227">DNA damage</keyword>
<keyword evidence="5 10" id="KW-0347">Helicase</keyword>
<keyword evidence="9 10" id="KW-0234">DNA repair</keyword>
<dbReference type="Gene3D" id="3.40.50.10930">
    <property type="match status" value="1"/>
</dbReference>
<keyword evidence="13" id="KW-1185">Reference proteome</keyword>
<dbReference type="HAMAP" id="MF_01486">
    <property type="entry name" value="RecC"/>
    <property type="match status" value="1"/>
</dbReference>
<dbReference type="PANTHER" id="PTHR30591:SF1">
    <property type="entry name" value="RECBCD ENZYME SUBUNIT RECC"/>
    <property type="match status" value="1"/>
</dbReference>
<evidence type="ECO:0000256" key="9">
    <source>
        <dbReference type="ARBA" id="ARBA00023204"/>
    </source>
</evidence>
<evidence type="ECO:0000313" key="12">
    <source>
        <dbReference type="EMBL" id="OAI11022.1"/>
    </source>
</evidence>
<dbReference type="PANTHER" id="PTHR30591">
    <property type="entry name" value="RECBCD ENZYME SUBUNIT RECC"/>
    <property type="match status" value="1"/>
</dbReference>
<evidence type="ECO:0000256" key="8">
    <source>
        <dbReference type="ARBA" id="ARBA00023125"/>
    </source>
</evidence>
<keyword evidence="7 10" id="KW-0067">ATP-binding</keyword>
<sequence length="1184" mass="134099">MPTSSKTSLDTGVAVIHSNQLEALRDVVEYWLRQHPLLPLENEVFLVQSNGMGQWLKQSLALNSALGIAAAIQTQLPSLFIWSVYRAVLGQQIPKEQPLAKAPLTWRLYRLLPKVISQTGFETLANFLQHDANRRKHFQLAEQLADLFDQYQVYRSDWISDWAANQNSLRNAQGEIQPLPAQQLWQAALWREVLEDLGEELNPFASRASVHAQFMATIDQLEQRPAGIPRRIVIFGLSSLPQQSLEVLAKLGKFCQIVLFVHNPCQHYWADIIEDKELLKAQRRRQQYKTGMAASLSPEELHLHANPLLAAWGKQGRDYIRLLDQFDETQAYADWNWPDHKIDLFKDYVTEDQGSLLQKLQQTILDLEPVPEQPNLIDKTDDTLAFHIAHSPQREVEILHDQLLARFNTAAQTGKALSPRDVIVMVPDINQYAPHIRAVFGQVQADDPRYIPFSLADQQQRGENPLLVAVETLLNLPDSRFTVSEFLGLLEVPALRQRFDIAETATPKLHQWLEQAGIRWGLNAEQRSHSVGMPANFSANTWQFGLRRMLLGYAVGAGEAFNGIEPYTEIGGLDAQWLGHLCHMLDTLERYAESLSHDQNPQVWLQTLNQLLEDFFSADNDRDQKTLETLSRCLTSWQQACEQGGFGDNDLLPLNVVREAWLAAVDEPSLQQRFLGGRVNFCTLMPMRAIPFRLICLLGMNDGDYPRTQYAHGFDLMNQRGQYRPGDRSRRQDDQYLFLEALLSARQQLYISWVGRSIRDNSERPPSVLIAQLRDFLQQSWCLSGNEKLLDALTVAHPLQPFSLEYVSNNRDRRLFTYAREWFETTSVEYPSAELTPQTEEKTYSLNLQTLARFLKAPVKAYCQHTLKFSFDNVDVTSEDNEPFDFDPLQAHIHSHELLDGLRNQLPVDVETFLQQQMAALSGQGKLPLASFAQTVFAGIAKPATRAWRNYETLLTQWPVESAARPIALVFKVAEDISVQLSAGLSHLRLANDKDAAGLLDTVCPQLVEGLVTTNADESGPSGIKPAGLITLSAQTLFKKDAIQHYKLLLPWLEHLAACADGLLISSYIVGADGIVEIEPLPQAEALIHLQSLVEAWYLGLQAPLPLACRSAFAWLNAKEEKALEAAQVQYEGDDWNNGEVDYDAYLARFFPSFASLYQTGQTDFVSWVDKLYRPIYLNLKPKI</sequence>
<dbReference type="Pfam" id="PF04257">
    <property type="entry name" value="Exonuc_V_gamma"/>
    <property type="match status" value="1"/>
</dbReference>
<accession>A0A177MZE7</accession>
<comment type="subunit">
    <text evidence="10">Heterotrimer of RecB, RecC and RecD. All subunits contribute to DNA-binding.</text>
</comment>
<evidence type="ECO:0000256" key="1">
    <source>
        <dbReference type="ARBA" id="ARBA00022722"/>
    </source>
</evidence>
<dbReference type="GO" id="GO:0005524">
    <property type="term" value="F:ATP binding"/>
    <property type="evidence" value="ECO:0007669"/>
    <property type="project" value="UniProtKB-UniRule"/>
</dbReference>
<reference evidence="12 13" key="1">
    <citation type="submission" date="2016-03" db="EMBL/GenBank/DDBJ databases">
        <authorList>
            <person name="Ploux O."/>
        </authorList>
    </citation>
    <scope>NUCLEOTIDE SEQUENCE [LARGE SCALE GENOMIC DNA]</scope>
    <source>
        <strain evidence="12 13">R-45370</strain>
    </source>
</reference>
<dbReference type="Gene3D" id="1.10.10.990">
    <property type="match status" value="1"/>
</dbReference>
<dbReference type="GO" id="GO:0003677">
    <property type="term" value="F:DNA binding"/>
    <property type="evidence" value="ECO:0007669"/>
    <property type="project" value="UniProtKB-UniRule"/>
</dbReference>
<evidence type="ECO:0000256" key="10">
    <source>
        <dbReference type="HAMAP-Rule" id="MF_01486"/>
    </source>
</evidence>
<evidence type="ECO:0000256" key="6">
    <source>
        <dbReference type="ARBA" id="ARBA00022839"/>
    </source>
</evidence>
<dbReference type="STRING" id="980561.A1359_15095"/>
<dbReference type="InterPro" id="IPR013986">
    <property type="entry name" value="DExx_box_DNA_helicase_dom_sf"/>
</dbReference>
<comment type="function">
    <text evidence="10">A helicase/nuclease that prepares dsDNA breaks (DSB) for recombinational DNA repair. Binds to DSBs and unwinds DNA via a highly rapid and processive ATP-dependent bidirectional helicase activity. Unwinds dsDNA until it encounters a Chi (crossover hotspot instigator) sequence from the 3' direction. Cuts ssDNA a few nucleotides 3' to the Chi site. The properties and activities of the enzyme are changed at Chi. The Chi-altered holoenzyme produces a long 3'-ssDNA overhang and facilitates RecA-binding to the ssDNA for homologous DNA recombination and repair. Holoenzyme degrades any linearized DNA that is unable to undergo homologous recombination. In the holoenzyme this subunit recognizes the wild-type Chi sequence, and when added to isolated RecB increases its ATP-dependent helicase processivity.</text>
</comment>
<dbReference type="Proteomes" id="UP000078476">
    <property type="component" value="Unassembled WGS sequence"/>
</dbReference>
<dbReference type="AlphaFoldDB" id="A0A177MZE7"/>
<dbReference type="SUPFAM" id="SSF52540">
    <property type="entry name" value="P-loop containing nucleoside triphosphate hydrolases"/>
    <property type="match status" value="2"/>
</dbReference>
<dbReference type="GO" id="GO:0008854">
    <property type="term" value="F:exodeoxyribonuclease V activity"/>
    <property type="evidence" value="ECO:0007669"/>
    <property type="project" value="InterPro"/>
</dbReference>